<dbReference type="InterPro" id="IPR050411">
    <property type="entry name" value="AlphaKG_dependent_hydroxylases"/>
</dbReference>
<proteinExistence type="inferred from homology"/>
<accession>A0A6J3LZG3</accession>
<evidence type="ECO:0000256" key="4">
    <source>
        <dbReference type="ARBA" id="ARBA00022964"/>
    </source>
</evidence>
<dbReference type="AlphaFoldDB" id="A0A6J3LZG3"/>
<evidence type="ECO:0000256" key="6">
    <source>
        <dbReference type="ARBA" id="ARBA00023004"/>
    </source>
</evidence>
<dbReference type="InterPro" id="IPR003819">
    <property type="entry name" value="TauD/TfdA-like"/>
</dbReference>
<reference evidence="9" key="2">
    <citation type="submission" date="2020-04" db="EMBL/GenBank/DDBJ databases">
        <authorList>
            <consortium name="NCBI Genome Project"/>
        </authorList>
    </citation>
    <scope>NUCLEOTIDE SEQUENCE</scope>
    <source>
        <strain evidence="9">CBS 342.82</strain>
    </source>
</reference>
<evidence type="ECO:0000313" key="8">
    <source>
        <dbReference type="Proteomes" id="UP000504637"/>
    </source>
</evidence>
<organism evidence="9">
    <name type="scientific">Dissoconium aciculare CBS 342.82</name>
    <dbReference type="NCBI Taxonomy" id="1314786"/>
    <lineage>
        <taxon>Eukaryota</taxon>
        <taxon>Fungi</taxon>
        <taxon>Dikarya</taxon>
        <taxon>Ascomycota</taxon>
        <taxon>Pezizomycotina</taxon>
        <taxon>Dothideomycetes</taxon>
        <taxon>Dothideomycetidae</taxon>
        <taxon>Mycosphaerellales</taxon>
        <taxon>Dissoconiaceae</taxon>
        <taxon>Dissoconium</taxon>
    </lineage>
</organism>
<dbReference type="CDD" id="cd00250">
    <property type="entry name" value="CAS_like"/>
    <property type="match status" value="1"/>
</dbReference>
<dbReference type="GO" id="GO:0045329">
    <property type="term" value="P:carnitine biosynthetic process"/>
    <property type="evidence" value="ECO:0007669"/>
    <property type="project" value="TreeGrafter"/>
</dbReference>
<dbReference type="GeneID" id="54363119"/>
<keyword evidence="6" id="KW-0408">Iron</keyword>
<dbReference type="PANTHER" id="PTHR10696">
    <property type="entry name" value="GAMMA-BUTYROBETAINE HYDROXYLASE-RELATED"/>
    <property type="match status" value="1"/>
</dbReference>
<dbReference type="SUPFAM" id="SSF51197">
    <property type="entry name" value="Clavaminate synthase-like"/>
    <property type="match status" value="1"/>
</dbReference>
<dbReference type="GO" id="GO:0005739">
    <property type="term" value="C:mitochondrion"/>
    <property type="evidence" value="ECO:0007669"/>
    <property type="project" value="TreeGrafter"/>
</dbReference>
<evidence type="ECO:0000256" key="3">
    <source>
        <dbReference type="ARBA" id="ARBA00022723"/>
    </source>
</evidence>
<evidence type="ECO:0000256" key="2">
    <source>
        <dbReference type="ARBA" id="ARBA00008654"/>
    </source>
</evidence>
<dbReference type="InterPro" id="IPR042098">
    <property type="entry name" value="TauD-like_sf"/>
</dbReference>
<keyword evidence="4" id="KW-0223">Dioxygenase</keyword>
<evidence type="ECO:0000256" key="1">
    <source>
        <dbReference type="ARBA" id="ARBA00001954"/>
    </source>
</evidence>
<name>A0A6J3LZG3_9PEZI</name>
<dbReference type="GO" id="GO:0016706">
    <property type="term" value="F:2-oxoglutarate-dependent dioxygenase activity"/>
    <property type="evidence" value="ECO:0007669"/>
    <property type="project" value="UniProtKB-ARBA"/>
</dbReference>
<comment type="cofactor">
    <cofactor evidence="1">
        <name>Fe(2+)</name>
        <dbReference type="ChEBI" id="CHEBI:29033"/>
    </cofactor>
</comment>
<keyword evidence="5" id="KW-0560">Oxidoreductase</keyword>
<dbReference type="RefSeq" id="XP_033458206.1">
    <property type="nucleotide sequence ID" value="XM_033605319.1"/>
</dbReference>
<dbReference type="PANTHER" id="PTHR10696:SF25">
    <property type="entry name" value="OXIDOREDUCTASE AIM17-RELATED"/>
    <property type="match status" value="1"/>
</dbReference>
<dbReference type="GO" id="GO:0046872">
    <property type="term" value="F:metal ion binding"/>
    <property type="evidence" value="ECO:0007669"/>
    <property type="project" value="UniProtKB-KW"/>
</dbReference>
<evidence type="ECO:0000256" key="5">
    <source>
        <dbReference type="ARBA" id="ARBA00023002"/>
    </source>
</evidence>
<dbReference type="Proteomes" id="UP000504637">
    <property type="component" value="Unplaced"/>
</dbReference>
<keyword evidence="8" id="KW-1185">Reference proteome</keyword>
<feature type="domain" description="TauD/TfdA-like" evidence="7">
    <location>
        <begin position="187"/>
        <end position="484"/>
    </location>
</feature>
<evidence type="ECO:0000313" key="9">
    <source>
        <dbReference type="RefSeq" id="XP_033458206.1"/>
    </source>
</evidence>
<reference evidence="9" key="1">
    <citation type="submission" date="2020-01" db="EMBL/GenBank/DDBJ databases">
        <authorList>
            <consortium name="DOE Joint Genome Institute"/>
            <person name="Haridas S."/>
            <person name="Albert R."/>
            <person name="Binder M."/>
            <person name="Bloem J."/>
            <person name="Labutti K."/>
            <person name="Salamov A."/>
            <person name="Andreopoulos B."/>
            <person name="Baker S.E."/>
            <person name="Barry K."/>
            <person name="Bills G."/>
            <person name="Bluhm B.H."/>
            <person name="Cannon C."/>
            <person name="Castanera R."/>
            <person name="Culley D.E."/>
            <person name="Daum C."/>
            <person name="Ezra D."/>
            <person name="Gonzalez J.B."/>
            <person name="Henrissat B."/>
            <person name="Kuo A."/>
            <person name="Liang C."/>
            <person name="Lipzen A."/>
            <person name="Lutzoni F."/>
            <person name="Magnuson J."/>
            <person name="Mondo S."/>
            <person name="Nolan M."/>
            <person name="Ohm R."/>
            <person name="Pangilinan J."/>
            <person name="Park H.-J."/>
            <person name="Ramirez L."/>
            <person name="Alfaro M."/>
            <person name="Sun H."/>
            <person name="Tritt A."/>
            <person name="Yoshinaga Y."/>
            <person name="Zwiers L.-H."/>
            <person name="Turgeon B.G."/>
            <person name="Goodwin S.B."/>
            <person name="Spatafora J.W."/>
            <person name="Crous P.W."/>
            <person name="Grigoriev I.V."/>
        </authorList>
    </citation>
    <scope>NUCLEOTIDE SEQUENCE</scope>
    <source>
        <strain evidence="9">CBS 342.82</strain>
    </source>
</reference>
<dbReference type="Gene3D" id="3.30.2020.30">
    <property type="match status" value="1"/>
</dbReference>
<evidence type="ECO:0000259" key="7">
    <source>
        <dbReference type="Pfam" id="PF02668"/>
    </source>
</evidence>
<comment type="similarity">
    <text evidence="2">Belongs to the gamma-BBH/TMLD family.</text>
</comment>
<reference evidence="9" key="3">
    <citation type="submission" date="2025-08" db="UniProtKB">
        <authorList>
            <consortium name="RefSeq"/>
        </authorList>
    </citation>
    <scope>IDENTIFICATION</scope>
    <source>
        <strain evidence="9">CBS 342.82</strain>
    </source>
</reference>
<sequence>MAMIPRHHNALRSAQILLGLRSQSLNSSISHGQQRWYSNIQAGRVHNNQQRKHNALSRAPLHGRHARHMATLLGADLSQRDTVNVKIDGTLHKFSPVLLRDLCSCSSCVDPSTKQKEFSTVDIPLGISPAEVDINSKTVTIQWNHDVPGFENKHRTELPIDLLKSLVSSGSYKGKRVTTPRTYWEASEFEELNDFEYEAYMNDETVLLKALRQLHTHGLIFVSGLPESTDSVIKTGERIGPLKTTFYGHTWEVRSVPNAINVAYTSSNLGFHMDLMYMVQPPHLQLLHCMRSSSAGGASLFTDSFRAVDQLSRDDPGAFDVLSDLAVDFHYDHPGSQYYHRSRRVIEQEPLKLGRTWVRNYRAAQRWLEHQPEQHQKLSPMDFVDAVSWAPPFQAPFSLRHEPEFPPESLDGGITTAQCLNSHTSRWHEAGQKFNELIHKKEAIYERMMKPGQCVIFDNRRVLHARTAFDVDDAGKERWLRGAYIDKDPFISRLTVLEDSAKA</sequence>
<gene>
    <name evidence="9" type="ORF">K489DRAFT_382206</name>
</gene>
<dbReference type="OrthoDB" id="406634at2759"/>
<dbReference type="Pfam" id="PF02668">
    <property type="entry name" value="TauD"/>
    <property type="match status" value="1"/>
</dbReference>
<dbReference type="InterPro" id="IPR038492">
    <property type="entry name" value="GBBH-like_N_sf"/>
</dbReference>
<dbReference type="Gene3D" id="3.60.130.10">
    <property type="entry name" value="Clavaminate synthase-like"/>
    <property type="match status" value="1"/>
</dbReference>
<protein>
    <submittedName>
        <fullName evidence="9">Clavaminate synthase-like protein</fullName>
    </submittedName>
</protein>
<keyword evidence="3" id="KW-0479">Metal-binding</keyword>